<evidence type="ECO:0000256" key="1">
    <source>
        <dbReference type="ARBA" id="ARBA00022448"/>
    </source>
</evidence>
<dbReference type="KEGG" id="tpx:Turpa_0717"/>
<dbReference type="GO" id="GO:0055052">
    <property type="term" value="C:ATP-binding cassette (ABC) transporter complex, substrate-binding subunit-containing"/>
    <property type="evidence" value="ECO:0007669"/>
    <property type="project" value="TreeGrafter"/>
</dbReference>
<evidence type="ECO:0000313" key="6">
    <source>
        <dbReference type="Proteomes" id="UP000006048"/>
    </source>
</evidence>
<dbReference type="NCBIfam" id="NF008653">
    <property type="entry name" value="PRK11650.1"/>
    <property type="match status" value="1"/>
</dbReference>
<dbReference type="Proteomes" id="UP000006048">
    <property type="component" value="Chromosome"/>
</dbReference>
<dbReference type="GO" id="GO:0005524">
    <property type="term" value="F:ATP binding"/>
    <property type="evidence" value="ECO:0007669"/>
    <property type="project" value="UniProtKB-KW"/>
</dbReference>
<evidence type="ECO:0000259" key="4">
    <source>
        <dbReference type="PROSITE" id="PS50893"/>
    </source>
</evidence>
<dbReference type="Gene3D" id="2.40.50.140">
    <property type="entry name" value="Nucleic acid-binding proteins"/>
    <property type="match status" value="1"/>
</dbReference>
<dbReference type="Gene3D" id="3.40.50.300">
    <property type="entry name" value="P-loop containing nucleotide triphosphate hydrolases"/>
    <property type="match status" value="1"/>
</dbReference>
<dbReference type="SUPFAM" id="SSF52540">
    <property type="entry name" value="P-loop containing nucleoside triphosphate hydrolases"/>
    <property type="match status" value="1"/>
</dbReference>
<dbReference type="PATRIC" id="fig|869212.3.peg.692"/>
<evidence type="ECO:0000313" key="5">
    <source>
        <dbReference type="EMBL" id="AFM11368.1"/>
    </source>
</evidence>
<protein>
    <submittedName>
        <fullName evidence="5">Carbohydrate ABC transporter ATP-binding protein, CUT1 family</fullName>
    </submittedName>
</protein>
<dbReference type="SMART" id="SM00382">
    <property type="entry name" value="AAA"/>
    <property type="match status" value="1"/>
</dbReference>
<dbReference type="InterPro" id="IPR027417">
    <property type="entry name" value="P-loop_NTPase"/>
</dbReference>
<dbReference type="InterPro" id="IPR003593">
    <property type="entry name" value="AAA+_ATPase"/>
</dbReference>
<dbReference type="Pfam" id="PF17912">
    <property type="entry name" value="OB_MalK"/>
    <property type="match status" value="1"/>
</dbReference>
<dbReference type="InterPro" id="IPR012340">
    <property type="entry name" value="NA-bd_OB-fold"/>
</dbReference>
<dbReference type="OrthoDB" id="337094at2"/>
<proteinExistence type="predicted"/>
<dbReference type="PROSITE" id="PS00211">
    <property type="entry name" value="ABC_TRANSPORTER_1"/>
    <property type="match status" value="1"/>
</dbReference>
<keyword evidence="1" id="KW-0813">Transport</keyword>
<dbReference type="RefSeq" id="WP_014801886.1">
    <property type="nucleotide sequence ID" value="NC_018020.1"/>
</dbReference>
<dbReference type="InterPro" id="IPR047641">
    <property type="entry name" value="ABC_transpr_MalK/UgpC-like"/>
</dbReference>
<dbReference type="GO" id="GO:0016887">
    <property type="term" value="F:ATP hydrolysis activity"/>
    <property type="evidence" value="ECO:0007669"/>
    <property type="project" value="InterPro"/>
</dbReference>
<reference evidence="5 6" key="1">
    <citation type="submission" date="2012-06" db="EMBL/GenBank/DDBJ databases">
        <title>The complete chromosome of genome of Turneriella parva DSM 21527.</title>
        <authorList>
            <consortium name="US DOE Joint Genome Institute (JGI-PGF)"/>
            <person name="Lucas S."/>
            <person name="Han J."/>
            <person name="Lapidus A."/>
            <person name="Bruce D."/>
            <person name="Goodwin L."/>
            <person name="Pitluck S."/>
            <person name="Peters L."/>
            <person name="Kyrpides N."/>
            <person name="Mavromatis K."/>
            <person name="Ivanova N."/>
            <person name="Mikhailova N."/>
            <person name="Chertkov O."/>
            <person name="Detter J.C."/>
            <person name="Tapia R."/>
            <person name="Han C."/>
            <person name="Land M."/>
            <person name="Hauser L."/>
            <person name="Markowitz V."/>
            <person name="Cheng J.-F."/>
            <person name="Hugenholtz P."/>
            <person name="Woyke T."/>
            <person name="Wu D."/>
            <person name="Gronow S."/>
            <person name="Wellnitz S."/>
            <person name="Brambilla E."/>
            <person name="Klenk H.-P."/>
            <person name="Eisen J.A."/>
        </authorList>
    </citation>
    <scope>NUCLEOTIDE SEQUENCE [LARGE SCALE GENOMIC DNA]</scope>
    <source>
        <strain evidence="6">ATCC BAA-1111 / DSM 21527 / NCTC 11395 / H</strain>
    </source>
</reference>
<dbReference type="PANTHER" id="PTHR43875:SF1">
    <property type="entry name" value="OSMOPROTECTIVE COMPOUNDS UPTAKE ATP-BINDING PROTEIN GGTA"/>
    <property type="match status" value="1"/>
</dbReference>
<keyword evidence="2" id="KW-0547">Nucleotide-binding</keyword>
<dbReference type="EMBL" id="CP002959">
    <property type="protein sequence ID" value="AFM11368.1"/>
    <property type="molecule type" value="Genomic_DNA"/>
</dbReference>
<dbReference type="Pfam" id="PF00005">
    <property type="entry name" value="ABC_tran"/>
    <property type="match status" value="1"/>
</dbReference>
<keyword evidence="6" id="KW-1185">Reference proteome</keyword>
<dbReference type="PROSITE" id="PS50893">
    <property type="entry name" value="ABC_TRANSPORTER_2"/>
    <property type="match status" value="1"/>
</dbReference>
<dbReference type="HOGENOM" id="CLU_000604_1_1_12"/>
<dbReference type="InterPro" id="IPR015855">
    <property type="entry name" value="ABC_transpr_MalK-like"/>
</dbReference>
<dbReference type="GO" id="GO:0008643">
    <property type="term" value="P:carbohydrate transport"/>
    <property type="evidence" value="ECO:0007669"/>
    <property type="project" value="InterPro"/>
</dbReference>
<dbReference type="GO" id="GO:0140359">
    <property type="term" value="F:ABC-type transporter activity"/>
    <property type="evidence" value="ECO:0007669"/>
    <property type="project" value="InterPro"/>
</dbReference>
<name>I4B261_TURPD</name>
<feature type="domain" description="ABC transporter" evidence="4">
    <location>
        <begin position="4"/>
        <end position="235"/>
    </location>
</feature>
<dbReference type="FunFam" id="3.40.50.300:FF:000042">
    <property type="entry name" value="Maltose/maltodextrin ABC transporter, ATP-binding protein"/>
    <property type="match status" value="1"/>
</dbReference>
<accession>I4B261</accession>
<dbReference type="SUPFAM" id="SSF50331">
    <property type="entry name" value="MOP-like"/>
    <property type="match status" value="1"/>
</dbReference>
<gene>
    <name evidence="5" type="ordered locus">Turpa_0717</name>
</gene>
<dbReference type="InterPro" id="IPR003439">
    <property type="entry name" value="ABC_transporter-like_ATP-bd"/>
</dbReference>
<organism evidence="5 6">
    <name type="scientific">Turneriella parva (strain ATCC BAA-1111 / DSM 21527 / NCTC 11395 / H)</name>
    <name type="common">Leptospira parva</name>
    <dbReference type="NCBI Taxonomy" id="869212"/>
    <lineage>
        <taxon>Bacteria</taxon>
        <taxon>Pseudomonadati</taxon>
        <taxon>Spirochaetota</taxon>
        <taxon>Spirochaetia</taxon>
        <taxon>Leptospirales</taxon>
        <taxon>Leptospiraceae</taxon>
        <taxon>Turneriella</taxon>
    </lineage>
</organism>
<keyword evidence="3 5" id="KW-0067">ATP-binding</keyword>
<dbReference type="InterPro" id="IPR008995">
    <property type="entry name" value="Mo/tungstate-bd_C_term_dom"/>
</dbReference>
<dbReference type="InterPro" id="IPR017871">
    <property type="entry name" value="ABC_transporter-like_CS"/>
</dbReference>
<evidence type="ECO:0000256" key="3">
    <source>
        <dbReference type="ARBA" id="ARBA00022840"/>
    </source>
</evidence>
<dbReference type="CDD" id="cd03301">
    <property type="entry name" value="ABC_MalK_N"/>
    <property type="match status" value="1"/>
</dbReference>
<dbReference type="InterPro" id="IPR040582">
    <property type="entry name" value="OB_MalK-like"/>
</dbReference>
<dbReference type="STRING" id="869212.Turpa_0717"/>
<dbReference type="Gene3D" id="2.40.50.100">
    <property type="match status" value="1"/>
</dbReference>
<dbReference type="AlphaFoldDB" id="I4B261"/>
<sequence>MAAVKFDQVYKIYPNGYVGVEDFNLDIASGEFVIFVGPSGCGKSTTMRMVAGLESISRGSISIGDRIVNEVNPRDRDIAMVFQDYALYPHMSVRENLSLGLRLRKTPGAEIEARTQAAAKVLGLEQYMDRKPRELSGGQRQRVALGRAIVRRPKVFLFDEPLSNLDPKLRTGMRVEIKRLHRQLASTMIYVTHDQLEAMTLGDRIVVINQGKIQQVGKPIDVYNKPQNLFTAGFIGSPPMNFFELTLYHEGEQLLLKNDVFSLSLSASHALAAPLLKSFAGAPKLTAGIRAEHLKIARAGTTKPSIHALVEVVEPAAPEVFLYLKSGNASFVMRDDTVLEPLVQAGETLGVYAEPENIHFFDGNGVRLA</sequence>
<dbReference type="PANTHER" id="PTHR43875">
    <property type="entry name" value="MALTODEXTRIN IMPORT ATP-BINDING PROTEIN MSMX"/>
    <property type="match status" value="1"/>
</dbReference>
<evidence type="ECO:0000256" key="2">
    <source>
        <dbReference type="ARBA" id="ARBA00022741"/>
    </source>
</evidence>